<evidence type="ECO:0008006" key="3">
    <source>
        <dbReference type="Google" id="ProtNLM"/>
    </source>
</evidence>
<gene>
    <name evidence="1" type="ORF">SAMN02745746_01039</name>
</gene>
<dbReference type="AlphaFoldDB" id="A0A1Y6BJP7"/>
<name>A0A1Y6BJP7_9NEIS</name>
<dbReference type="PANTHER" id="PTHR36166:SF1">
    <property type="entry name" value="SRPBCC DOMAIN-CONTAINING PROTEIN"/>
    <property type="match status" value="1"/>
</dbReference>
<dbReference type="Gene3D" id="3.30.530.20">
    <property type="match status" value="1"/>
</dbReference>
<evidence type="ECO:0000313" key="2">
    <source>
        <dbReference type="Proteomes" id="UP000192920"/>
    </source>
</evidence>
<protein>
    <recommendedName>
        <fullName evidence="3">Polyketide cyclase / dehydrase and lipid transport</fullName>
    </recommendedName>
</protein>
<dbReference type="PANTHER" id="PTHR36166">
    <property type="entry name" value="CHROMOSOME 9, WHOLE GENOME SHOTGUN SEQUENCE"/>
    <property type="match status" value="1"/>
</dbReference>
<sequence length="152" mass="17206">MPIKTIDSRIDIQASPDQVWQVLTDWPSYPYWNPFIVGLHGKLQRGARLCVTVHPPQARRMTFRPTLIELEPGLKLVWRGTLLAQPLFCGVHAFELETLDAGTTRLHQRETFQGLLTPLFSETLLNHTRNGFVDMNEAVKKRAETLASTGTA</sequence>
<dbReference type="RefSeq" id="WP_085275368.1">
    <property type="nucleotide sequence ID" value="NZ_FXAG01000004.1"/>
</dbReference>
<proteinExistence type="predicted"/>
<evidence type="ECO:0000313" key="1">
    <source>
        <dbReference type="EMBL" id="SMF06659.1"/>
    </source>
</evidence>
<dbReference type="Pfam" id="PF10604">
    <property type="entry name" value="Polyketide_cyc2"/>
    <property type="match status" value="1"/>
</dbReference>
<dbReference type="STRING" id="1123014.SAMN02745746_01039"/>
<reference evidence="2" key="1">
    <citation type="submission" date="2017-04" db="EMBL/GenBank/DDBJ databases">
        <authorList>
            <person name="Varghese N."/>
            <person name="Submissions S."/>
        </authorList>
    </citation>
    <scope>NUCLEOTIDE SEQUENCE [LARGE SCALE GENOMIC DNA]</scope>
    <source>
        <strain evidence="2">DSM 22618</strain>
    </source>
</reference>
<dbReference type="EMBL" id="FXAG01000004">
    <property type="protein sequence ID" value="SMF06659.1"/>
    <property type="molecule type" value="Genomic_DNA"/>
</dbReference>
<dbReference type="InterPro" id="IPR019587">
    <property type="entry name" value="Polyketide_cyclase/dehydratase"/>
</dbReference>
<dbReference type="Proteomes" id="UP000192920">
    <property type="component" value="Unassembled WGS sequence"/>
</dbReference>
<dbReference type="CDD" id="cd07822">
    <property type="entry name" value="SRPBCC_4"/>
    <property type="match status" value="1"/>
</dbReference>
<organism evidence="1 2">
    <name type="scientific">Pseudogulbenkiania subflava DSM 22618</name>
    <dbReference type="NCBI Taxonomy" id="1123014"/>
    <lineage>
        <taxon>Bacteria</taxon>
        <taxon>Pseudomonadati</taxon>
        <taxon>Pseudomonadota</taxon>
        <taxon>Betaproteobacteria</taxon>
        <taxon>Neisseriales</taxon>
        <taxon>Chromobacteriaceae</taxon>
        <taxon>Pseudogulbenkiania</taxon>
    </lineage>
</organism>
<dbReference type="SUPFAM" id="SSF55961">
    <property type="entry name" value="Bet v1-like"/>
    <property type="match status" value="1"/>
</dbReference>
<keyword evidence="2" id="KW-1185">Reference proteome</keyword>
<dbReference type="InterPro" id="IPR023393">
    <property type="entry name" value="START-like_dom_sf"/>
</dbReference>
<accession>A0A1Y6BJP7</accession>